<evidence type="ECO:0000313" key="1">
    <source>
        <dbReference type="EMBL" id="CAJ1947620.1"/>
    </source>
</evidence>
<gene>
    <name evidence="1" type="ORF">AYBTSS11_LOCUS12756</name>
</gene>
<dbReference type="AlphaFoldDB" id="A0AA86SPW0"/>
<dbReference type="EMBL" id="OY731401">
    <property type="protein sequence ID" value="CAJ1947620.1"/>
    <property type="molecule type" value="Genomic_DNA"/>
</dbReference>
<dbReference type="Proteomes" id="UP001189624">
    <property type="component" value="Chromosome 4"/>
</dbReference>
<protein>
    <submittedName>
        <fullName evidence="1">Uncharacterized protein</fullName>
    </submittedName>
</protein>
<sequence length="126" mass="14671">MEGGEQRYQKSPIHLLNLLRNLVIADPQNCRKHKKFRRRERGERSTNAVLSRIIYRNIQELEAAGIRVKRNKSRIFGDISFHVGWLGAELMLPDIIVDDNTAPMFLNLIAYEMCPDFLNNYEVVEA</sequence>
<proteinExistence type="predicted"/>
<keyword evidence="2" id="KW-1185">Reference proteome</keyword>
<dbReference type="Gramene" id="rna-AYBTSS11_LOCUS12756">
    <property type="protein sequence ID" value="CAJ1947620.1"/>
    <property type="gene ID" value="gene-AYBTSS11_LOCUS12756"/>
</dbReference>
<organism evidence="1 2">
    <name type="scientific">Sphenostylis stenocarpa</name>
    <dbReference type="NCBI Taxonomy" id="92480"/>
    <lineage>
        <taxon>Eukaryota</taxon>
        <taxon>Viridiplantae</taxon>
        <taxon>Streptophyta</taxon>
        <taxon>Embryophyta</taxon>
        <taxon>Tracheophyta</taxon>
        <taxon>Spermatophyta</taxon>
        <taxon>Magnoliopsida</taxon>
        <taxon>eudicotyledons</taxon>
        <taxon>Gunneridae</taxon>
        <taxon>Pentapetalae</taxon>
        <taxon>rosids</taxon>
        <taxon>fabids</taxon>
        <taxon>Fabales</taxon>
        <taxon>Fabaceae</taxon>
        <taxon>Papilionoideae</taxon>
        <taxon>50 kb inversion clade</taxon>
        <taxon>NPAAA clade</taxon>
        <taxon>indigoferoid/millettioid clade</taxon>
        <taxon>Phaseoleae</taxon>
        <taxon>Sphenostylis</taxon>
    </lineage>
</organism>
<evidence type="ECO:0000313" key="2">
    <source>
        <dbReference type="Proteomes" id="UP001189624"/>
    </source>
</evidence>
<dbReference type="Pfam" id="PF03140">
    <property type="entry name" value="DUF247"/>
    <property type="match status" value="1"/>
</dbReference>
<dbReference type="PANTHER" id="PTHR31549:SF191">
    <property type="entry name" value="DUF247 DOMAIN PROTEIN"/>
    <property type="match status" value="1"/>
</dbReference>
<dbReference type="InterPro" id="IPR004158">
    <property type="entry name" value="DUF247_pln"/>
</dbReference>
<dbReference type="PANTHER" id="PTHR31549">
    <property type="entry name" value="PROTEIN, PUTATIVE (DUF247)-RELATED-RELATED"/>
    <property type="match status" value="1"/>
</dbReference>
<name>A0AA86SPW0_9FABA</name>
<reference evidence="1" key="1">
    <citation type="submission" date="2023-10" db="EMBL/GenBank/DDBJ databases">
        <authorList>
            <person name="Domelevo Entfellner J.-B."/>
        </authorList>
    </citation>
    <scope>NUCLEOTIDE SEQUENCE</scope>
</reference>
<accession>A0AA86SPW0</accession>